<dbReference type="SUPFAM" id="SSF46689">
    <property type="entry name" value="Homeodomain-like"/>
    <property type="match status" value="1"/>
</dbReference>
<gene>
    <name evidence="7" type="ORF">KDA27_02610</name>
</gene>
<comment type="caution">
    <text evidence="7">The sequence shown here is derived from an EMBL/GenBank/DDBJ whole genome shotgun (WGS) entry which is preliminary data.</text>
</comment>
<dbReference type="SUPFAM" id="SSF48452">
    <property type="entry name" value="TPR-like"/>
    <property type="match status" value="3"/>
</dbReference>
<evidence type="ECO:0000256" key="3">
    <source>
        <dbReference type="ARBA" id="ARBA00023015"/>
    </source>
</evidence>
<evidence type="ECO:0000256" key="5">
    <source>
        <dbReference type="ARBA" id="ARBA00023163"/>
    </source>
</evidence>
<reference evidence="7" key="2">
    <citation type="journal article" date="2021" name="Microbiome">
        <title>Successional dynamics and alternative stable states in a saline activated sludge microbial community over 9 years.</title>
        <authorList>
            <person name="Wang Y."/>
            <person name="Ye J."/>
            <person name="Ju F."/>
            <person name="Liu L."/>
            <person name="Boyd J.A."/>
            <person name="Deng Y."/>
            <person name="Parks D.H."/>
            <person name="Jiang X."/>
            <person name="Yin X."/>
            <person name="Woodcroft B.J."/>
            <person name="Tyson G.W."/>
            <person name="Hugenholtz P."/>
            <person name="Polz M.F."/>
            <person name="Zhang T."/>
        </authorList>
    </citation>
    <scope>NUCLEOTIDE SEQUENCE</scope>
    <source>
        <strain evidence="7">HKST-UBA02</strain>
    </source>
</reference>
<dbReference type="Gene3D" id="1.10.8.60">
    <property type="match status" value="1"/>
</dbReference>
<dbReference type="GO" id="GO:0006355">
    <property type="term" value="P:regulation of DNA-templated transcription"/>
    <property type="evidence" value="ECO:0007669"/>
    <property type="project" value="InterPro"/>
</dbReference>
<dbReference type="InterPro" id="IPR003593">
    <property type="entry name" value="AAA+_ATPase"/>
</dbReference>
<dbReference type="InterPro" id="IPR002197">
    <property type="entry name" value="HTH_Fis"/>
</dbReference>
<sequence>MKPAKPTDVRIREDRIAAKPRDFRRLLDIGDVHLGADDSVSALEYYERALVLARDSGADPGVALDIELRIIEALRRRGHQLKALELAESVVARQDARRDPISHARAVGRLGMVQSALHRYDAAKENCAAAYQVLRNSGANEDVAVLELTLGVVAHFTGRMADARVHYESALSTFRRVDDSDGIARALNNLGTLLINTPRWREAKEYLARAVSVAEEGGNYARIASLCLNLGILCYKTGEWELGSKYLGRALAISKDTAPFRVIKCHVALGRMKLRRREFVAAEAHFHQALDAARERGQTREEALSLEFLGEHALREGDYERARSYLEQGKRIAVEVAPANDVVGEIESRLAELEMVTGHPDRARVVADNAVRITTGINDSVEVGRSLRIRGEAELALGLRVEARASLDESVRILDGTPDVIERELARVARAKLWACSSGSGDEAGHSRRPLMSLEQSVQRFLDLELPEFAVECLEEIAQMTVAESSPDEALVAVDRALDLVERHRLGKRKSELLRLRSDLEERCAESSLSRSVELQVLRDMSAFGVQSEADSVETFLRLATERSRADRVLLAVRSRREGIRIVASTGFDGALPSKAVLVALLDGLDGGNRVLVVGDPRRDPRFSLSGEFGETVGSAVAVPLPISGRETGLLYADRVEGAAQGRFRVGDLRLLSFFAGMIAVVMGTHASGRKQTDESTNEPAQDDALVKFLTCNADMRNSLKLLRRLDGSGAGVLVTGETGTGKGLLSRLIHDASQRRHAAFVPINCAALPESLLESELFGHEQGAFTGAVRSKRGLFEEAEGGTLFLDEVDKAPIGVQAKLLHVLDKHEIRPVGSTQWKPVDVRVVCATNADLAAAIQAGRFLEDLYYRLNDFQVHIPPLRERREDIPLLVWHFVDEFRRTLGRPNVTLSREVVRFLTECEWRGNVRELEKVIKRMIVLAEDGDELGIDSLPREIRVGQRDLSVVPDGQTLRAAIERLEAQMIGSTLEGAGGNKSEVARRLQISYPSLLSKIRKYRLEPRRR</sequence>
<protein>
    <submittedName>
        <fullName evidence="7">Sigma 54-interacting transcriptional regulator</fullName>
    </submittedName>
</protein>
<dbReference type="Pfam" id="PF02954">
    <property type="entry name" value="HTH_8"/>
    <property type="match status" value="1"/>
</dbReference>
<dbReference type="GO" id="GO:0005524">
    <property type="term" value="F:ATP binding"/>
    <property type="evidence" value="ECO:0007669"/>
    <property type="project" value="UniProtKB-KW"/>
</dbReference>
<dbReference type="PRINTS" id="PR01590">
    <property type="entry name" value="HTHFIS"/>
</dbReference>
<dbReference type="InterPro" id="IPR027417">
    <property type="entry name" value="P-loop_NTPase"/>
</dbReference>
<dbReference type="Gene3D" id="1.25.40.10">
    <property type="entry name" value="Tetratricopeptide repeat domain"/>
    <property type="match status" value="2"/>
</dbReference>
<dbReference type="FunFam" id="3.40.50.300:FF:000006">
    <property type="entry name" value="DNA-binding transcriptional regulator NtrC"/>
    <property type="match status" value="1"/>
</dbReference>
<dbReference type="InterPro" id="IPR003018">
    <property type="entry name" value="GAF"/>
</dbReference>
<feature type="domain" description="Sigma-54 factor interaction" evidence="6">
    <location>
        <begin position="709"/>
        <end position="938"/>
    </location>
</feature>
<evidence type="ECO:0000313" key="8">
    <source>
        <dbReference type="Proteomes" id="UP000739538"/>
    </source>
</evidence>
<organism evidence="7 8">
    <name type="scientific">Eiseniibacteriota bacterium</name>
    <dbReference type="NCBI Taxonomy" id="2212470"/>
    <lineage>
        <taxon>Bacteria</taxon>
        <taxon>Candidatus Eiseniibacteriota</taxon>
    </lineage>
</organism>
<dbReference type="InterPro" id="IPR019734">
    <property type="entry name" value="TPR_rpt"/>
</dbReference>
<dbReference type="Pfam" id="PF00158">
    <property type="entry name" value="Sigma54_activat"/>
    <property type="match status" value="1"/>
</dbReference>
<keyword evidence="5" id="KW-0804">Transcription</keyword>
<dbReference type="InterPro" id="IPR025943">
    <property type="entry name" value="Sigma_54_int_dom_ATP-bd_2"/>
</dbReference>
<dbReference type="Pfam" id="PF25601">
    <property type="entry name" value="AAA_lid_14"/>
    <property type="match status" value="1"/>
</dbReference>
<dbReference type="PROSITE" id="PS50045">
    <property type="entry name" value="SIGMA54_INTERACT_4"/>
    <property type="match status" value="1"/>
</dbReference>
<dbReference type="Gene3D" id="3.30.450.40">
    <property type="match status" value="1"/>
</dbReference>
<dbReference type="Proteomes" id="UP000739538">
    <property type="component" value="Unassembled WGS sequence"/>
</dbReference>
<reference evidence="7" key="1">
    <citation type="submission" date="2020-04" db="EMBL/GenBank/DDBJ databases">
        <authorList>
            <person name="Zhang T."/>
        </authorList>
    </citation>
    <scope>NUCLEOTIDE SEQUENCE</scope>
    <source>
        <strain evidence="7">HKST-UBA02</strain>
    </source>
</reference>
<dbReference type="GO" id="GO:0043565">
    <property type="term" value="F:sequence-specific DNA binding"/>
    <property type="evidence" value="ECO:0007669"/>
    <property type="project" value="InterPro"/>
</dbReference>
<dbReference type="InterPro" id="IPR009057">
    <property type="entry name" value="Homeodomain-like_sf"/>
</dbReference>
<accession>A0A956N8Q1</accession>
<dbReference type="Gene3D" id="3.40.50.300">
    <property type="entry name" value="P-loop containing nucleotide triphosphate hydrolases"/>
    <property type="match status" value="1"/>
</dbReference>
<keyword evidence="2" id="KW-0067">ATP-binding</keyword>
<dbReference type="InterPro" id="IPR011990">
    <property type="entry name" value="TPR-like_helical_dom_sf"/>
</dbReference>
<evidence type="ECO:0000313" key="7">
    <source>
        <dbReference type="EMBL" id="MCA9754667.1"/>
    </source>
</evidence>
<dbReference type="CDD" id="cd00009">
    <property type="entry name" value="AAA"/>
    <property type="match status" value="1"/>
</dbReference>
<dbReference type="Gene3D" id="1.10.10.60">
    <property type="entry name" value="Homeodomain-like"/>
    <property type="match status" value="1"/>
</dbReference>
<dbReference type="SMART" id="SM00382">
    <property type="entry name" value="AAA"/>
    <property type="match status" value="1"/>
</dbReference>
<dbReference type="InterPro" id="IPR002078">
    <property type="entry name" value="Sigma_54_int"/>
</dbReference>
<dbReference type="InterPro" id="IPR058031">
    <property type="entry name" value="AAA_lid_NorR"/>
</dbReference>
<dbReference type="PROSITE" id="PS00675">
    <property type="entry name" value="SIGMA54_INTERACT_1"/>
    <property type="match status" value="1"/>
</dbReference>
<proteinExistence type="predicted"/>
<dbReference type="PANTHER" id="PTHR32071">
    <property type="entry name" value="TRANSCRIPTIONAL REGULATORY PROTEIN"/>
    <property type="match status" value="1"/>
</dbReference>
<evidence type="ECO:0000256" key="1">
    <source>
        <dbReference type="ARBA" id="ARBA00022741"/>
    </source>
</evidence>
<dbReference type="InterPro" id="IPR029016">
    <property type="entry name" value="GAF-like_dom_sf"/>
</dbReference>
<dbReference type="SUPFAM" id="SSF55781">
    <property type="entry name" value="GAF domain-like"/>
    <property type="match status" value="1"/>
</dbReference>
<dbReference type="Pfam" id="PF13424">
    <property type="entry name" value="TPR_12"/>
    <property type="match status" value="1"/>
</dbReference>
<dbReference type="EMBL" id="JAGQHS010000007">
    <property type="protein sequence ID" value="MCA9754667.1"/>
    <property type="molecule type" value="Genomic_DNA"/>
</dbReference>
<dbReference type="PROSITE" id="PS00676">
    <property type="entry name" value="SIGMA54_INTERACT_2"/>
    <property type="match status" value="1"/>
</dbReference>
<keyword evidence="3" id="KW-0805">Transcription regulation</keyword>
<dbReference type="SMART" id="SM00065">
    <property type="entry name" value="GAF"/>
    <property type="match status" value="1"/>
</dbReference>
<evidence type="ECO:0000259" key="6">
    <source>
        <dbReference type="PROSITE" id="PS50045"/>
    </source>
</evidence>
<dbReference type="AlphaFoldDB" id="A0A956N8Q1"/>
<keyword evidence="4" id="KW-0238">DNA-binding</keyword>
<dbReference type="SMART" id="SM00028">
    <property type="entry name" value="TPR"/>
    <property type="match status" value="8"/>
</dbReference>
<dbReference type="PANTHER" id="PTHR32071:SF113">
    <property type="entry name" value="ALGINATE BIOSYNTHESIS TRANSCRIPTIONAL REGULATORY PROTEIN ALGB"/>
    <property type="match status" value="1"/>
</dbReference>
<name>A0A956N8Q1_UNCEI</name>
<keyword evidence="1" id="KW-0547">Nucleotide-binding</keyword>
<evidence type="ECO:0000256" key="4">
    <source>
        <dbReference type="ARBA" id="ARBA00023125"/>
    </source>
</evidence>
<evidence type="ECO:0000256" key="2">
    <source>
        <dbReference type="ARBA" id="ARBA00022840"/>
    </source>
</evidence>
<dbReference type="InterPro" id="IPR025662">
    <property type="entry name" value="Sigma_54_int_dom_ATP-bd_1"/>
</dbReference>
<dbReference type="SUPFAM" id="SSF52540">
    <property type="entry name" value="P-loop containing nucleoside triphosphate hydrolases"/>
    <property type="match status" value="1"/>
</dbReference>